<dbReference type="SUPFAM" id="SSF64182">
    <property type="entry name" value="DHH phosphoesterases"/>
    <property type="match status" value="1"/>
</dbReference>
<dbReference type="Gene3D" id="3.90.1640.10">
    <property type="entry name" value="inorganic pyrophosphatase (n-terminal core)"/>
    <property type="match status" value="1"/>
</dbReference>
<organism evidence="3 4">
    <name type="scientific">Candidatus Alectryocaccomicrobium excrementavium</name>
    <dbReference type="NCBI Taxonomy" id="2840668"/>
    <lineage>
        <taxon>Bacteria</taxon>
        <taxon>Bacillati</taxon>
        <taxon>Bacillota</taxon>
        <taxon>Clostridia</taxon>
        <taxon>Candidatus Alectryocaccomicrobium</taxon>
    </lineage>
</organism>
<dbReference type="GO" id="GO:0003676">
    <property type="term" value="F:nucleic acid binding"/>
    <property type="evidence" value="ECO:0007669"/>
    <property type="project" value="InterPro"/>
</dbReference>
<dbReference type="Proteomes" id="UP000824140">
    <property type="component" value="Unassembled WGS sequence"/>
</dbReference>
<sequence>MSGIHEEMVAWLKKADALTIFAHISPDGDTIGSSLALWHALGQQAQLVCEDPIPEKYAFLPGAQAFLSPDAAQPRAYALAVDAADAGRLGTARSLFEAAAHTAVIDHHGTNPGYAQICRIEPDLGATGTLVREILNEGGWAASAEIALCLYVAISTDTGNFSFSSTRRRDMLAVADLVEKFDLAETTRRLFRMKRREHTLLLGEMLSGARFCVDGRVAYGQVTGDMLSRVGAQYADIEGLIDSLINMEGVEVALLFSQRGDTKLSIRTLTMDAAAIAQRYGGGGHVRAAGATLNLPLEEAVRRVVRDVEREME</sequence>
<proteinExistence type="predicted"/>
<dbReference type="InterPro" id="IPR003156">
    <property type="entry name" value="DHHA1_dom"/>
</dbReference>
<comment type="caution">
    <text evidence="3">The sequence shown here is derived from an EMBL/GenBank/DDBJ whole genome shotgun (WGS) entry which is preliminary data.</text>
</comment>
<dbReference type="EMBL" id="DVJN01000226">
    <property type="protein sequence ID" value="HIS93741.1"/>
    <property type="molecule type" value="Genomic_DNA"/>
</dbReference>
<evidence type="ECO:0000259" key="1">
    <source>
        <dbReference type="Pfam" id="PF01368"/>
    </source>
</evidence>
<dbReference type="InterPro" id="IPR038763">
    <property type="entry name" value="DHH_sf"/>
</dbReference>
<feature type="domain" description="DHHA1" evidence="2">
    <location>
        <begin position="229"/>
        <end position="311"/>
    </location>
</feature>
<dbReference type="Gene3D" id="3.10.310.30">
    <property type="match status" value="1"/>
</dbReference>
<protein>
    <submittedName>
        <fullName evidence="3">Bifunctional oligoribonuclease/PAP phosphatase NrnA</fullName>
    </submittedName>
</protein>
<dbReference type="PANTHER" id="PTHR47618">
    <property type="entry name" value="BIFUNCTIONAL OLIGORIBONUCLEASE AND PAP PHOSPHATASE NRNA"/>
    <property type="match status" value="1"/>
</dbReference>
<evidence type="ECO:0000313" key="3">
    <source>
        <dbReference type="EMBL" id="HIS93741.1"/>
    </source>
</evidence>
<reference evidence="3" key="1">
    <citation type="submission" date="2020-10" db="EMBL/GenBank/DDBJ databases">
        <authorList>
            <person name="Gilroy R."/>
        </authorList>
    </citation>
    <scope>NUCLEOTIDE SEQUENCE</scope>
    <source>
        <strain evidence="3">13766</strain>
    </source>
</reference>
<dbReference type="Pfam" id="PF02272">
    <property type="entry name" value="DHHA1"/>
    <property type="match status" value="1"/>
</dbReference>
<dbReference type="InterPro" id="IPR001667">
    <property type="entry name" value="DDH_dom"/>
</dbReference>
<evidence type="ECO:0000313" key="4">
    <source>
        <dbReference type="Proteomes" id="UP000824140"/>
    </source>
</evidence>
<name>A0A9D1G1U6_9FIRM</name>
<dbReference type="Pfam" id="PF01368">
    <property type="entry name" value="DHH"/>
    <property type="match status" value="1"/>
</dbReference>
<feature type="domain" description="DDH" evidence="1">
    <location>
        <begin position="19"/>
        <end position="154"/>
    </location>
</feature>
<gene>
    <name evidence="3" type="ORF">IAA84_12065</name>
</gene>
<dbReference type="InterPro" id="IPR051319">
    <property type="entry name" value="Oligoribo/pAp-PDE_c-di-AMP_PDE"/>
</dbReference>
<evidence type="ECO:0000259" key="2">
    <source>
        <dbReference type="Pfam" id="PF02272"/>
    </source>
</evidence>
<accession>A0A9D1G1U6</accession>
<dbReference type="AlphaFoldDB" id="A0A9D1G1U6"/>
<reference evidence="3" key="2">
    <citation type="journal article" date="2021" name="PeerJ">
        <title>Extensive microbial diversity within the chicken gut microbiome revealed by metagenomics and culture.</title>
        <authorList>
            <person name="Gilroy R."/>
            <person name="Ravi A."/>
            <person name="Getino M."/>
            <person name="Pursley I."/>
            <person name="Horton D.L."/>
            <person name="Alikhan N.F."/>
            <person name="Baker D."/>
            <person name="Gharbi K."/>
            <person name="Hall N."/>
            <person name="Watson M."/>
            <person name="Adriaenssens E.M."/>
            <person name="Foster-Nyarko E."/>
            <person name="Jarju S."/>
            <person name="Secka A."/>
            <person name="Antonio M."/>
            <person name="Oren A."/>
            <person name="Chaudhuri R.R."/>
            <person name="La Ragione R."/>
            <person name="Hildebrand F."/>
            <person name="Pallen M.J."/>
        </authorList>
    </citation>
    <scope>NUCLEOTIDE SEQUENCE</scope>
    <source>
        <strain evidence="3">13766</strain>
    </source>
</reference>
<dbReference type="PANTHER" id="PTHR47618:SF1">
    <property type="entry name" value="BIFUNCTIONAL OLIGORIBONUCLEASE AND PAP PHOSPHATASE NRNA"/>
    <property type="match status" value="1"/>
</dbReference>